<keyword evidence="9" id="KW-1185">Reference proteome</keyword>
<evidence type="ECO:0000256" key="5">
    <source>
        <dbReference type="ARBA" id="ARBA00023002"/>
    </source>
</evidence>
<dbReference type="InterPro" id="IPR045170">
    <property type="entry name" value="MTOX"/>
</dbReference>
<dbReference type="PANTHER" id="PTHR10961">
    <property type="entry name" value="PEROXISOMAL SARCOSINE OXIDASE"/>
    <property type="match status" value="1"/>
</dbReference>
<dbReference type="InterPro" id="IPR006076">
    <property type="entry name" value="FAD-dep_OxRdtase"/>
</dbReference>
<gene>
    <name evidence="8" type="ORF">QBC37DRAFT_381009</name>
</gene>
<dbReference type="EMBL" id="MU858394">
    <property type="protein sequence ID" value="KAK4206518.1"/>
    <property type="molecule type" value="Genomic_DNA"/>
</dbReference>
<comment type="similarity">
    <text evidence="2">Belongs to the MSOX/MTOX family.</text>
</comment>
<evidence type="ECO:0000313" key="8">
    <source>
        <dbReference type="EMBL" id="KAK4206518.1"/>
    </source>
</evidence>
<evidence type="ECO:0000313" key="9">
    <source>
        <dbReference type="Proteomes" id="UP001301769"/>
    </source>
</evidence>
<feature type="non-terminal residue" evidence="8">
    <location>
        <position position="471"/>
    </location>
</feature>
<comment type="caution">
    <text evidence="8">The sequence shown here is derived from an EMBL/GenBank/DDBJ whole genome shotgun (WGS) entry which is preliminary data.</text>
</comment>
<dbReference type="Pfam" id="PF01266">
    <property type="entry name" value="DAO"/>
    <property type="match status" value="1"/>
</dbReference>
<evidence type="ECO:0000256" key="6">
    <source>
        <dbReference type="SAM" id="MobiDB-lite"/>
    </source>
</evidence>
<name>A0AAN6XTW0_9PEZI</name>
<comment type="cofactor">
    <cofactor evidence="1">
        <name>FAD</name>
        <dbReference type="ChEBI" id="CHEBI:57692"/>
    </cofactor>
</comment>
<reference evidence="8" key="2">
    <citation type="submission" date="2023-05" db="EMBL/GenBank/DDBJ databases">
        <authorList>
            <consortium name="Lawrence Berkeley National Laboratory"/>
            <person name="Steindorff A."/>
            <person name="Hensen N."/>
            <person name="Bonometti L."/>
            <person name="Westerberg I."/>
            <person name="Brannstrom I.O."/>
            <person name="Guillou S."/>
            <person name="Cros-Aarteil S."/>
            <person name="Calhoun S."/>
            <person name="Haridas S."/>
            <person name="Kuo A."/>
            <person name="Mondo S."/>
            <person name="Pangilinan J."/>
            <person name="Riley R."/>
            <person name="Labutti K."/>
            <person name="Andreopoulos B."/>
            <person name="Lipzen A."/>
            <person name="Chen C."/>
            <person name="Yanf M."/>
            <person name="Daum C."/>
            <person name="Ng V."/>
            <person name="Clum A."/>
            <person name="Ohm R."/>
            <person name="Martin F."/>
            <person name="Silar P."/>
            <person name="Natvig D."/>
            <person name="Lalanne C."/>
            <person name="Gautier V."/>
            <person name="Ament-Velasquez S.L."/>
            <person name="Kruys A."/>
            <person name="Hutchinson M.I."/>
            <person name="Powell A.J."/>
            <person name="Barry K."/>
            <person name="Miller A.N."/>
            <person name="Grigoriev I.V."/>
            <person name="Debuchy R."/>
            <person name="Gladieux P."/>
            <person name="Thoren M.H."/>
            <person name="Johannesson H."/>
        </authorList>
    </citation>
    <scope>NUCLEOTIDE SEQUENCE</scope>
    <source>
        <strain evidence="8">PSN293</strain>
    </source>
</reference>
<sequence>MATEIFDVIVVGGGPIGLAATYEVAKTGASVLVLEKNNSLTRREVPAILLECFEPCEVCRFFLQHLMANPIDRYTEDFMADLAKDAMKLWDDLEEDSGTSLRWMSGLLNFGDKDYGGNTPEGTLLGPKDNLKRLEMTFKELTATQIQERYPFKDLPPDWIGLFAPDNGVINVQLLLRTLLSLAKDYGAEAKQHTSVLKIRPCKTDKNIWQVHTIRHETEDITFRAKKIIISPGAYVNHILKPSFGVHLDLDIWEMVASYFNCNAGPKGTIFPSMWFQFAPDNNGRSRLFYGFPTVPWGPPNLTRIAVDAASRRIKDPSERLTNVVNPDDIRDTQDFIKAHVVGVDATVPAFTLTSLQTNVSDNMFVMDYIPKEYLHGGREKSVVVFTAGWAMKFVPLLGKALAEMALHGKSGFEREQFSITRKDKKNRPILVDDNEDDSHGDRLRGESSFAFTQQASGSSFRGPSQHGQIL</sequence>
<keyword evidence="3" id="KW-0285">Flavoprotein</keyword>
<dbReference type="PANTHER" id="PTHR10961:SF7">
    <property type="entry name" value="FAD DEPENDENT OXIDOREDUCTASE DOMAIN-CONTAINING PROTEIN"/>
    <property type="match status" value="1"/>
</dbReference>
<protein>
    <submittedName>
        <fullName evidence="8">Peroxisomal sarcosine oxidase</fullName>
    </submittedName>
</protein>
<evidence type="ECO:0000256" key="4">
    <source>
        <dbReference type="ARBA" id="ARBA00022827"/>
    </source>
</evidence>
<keyword evidence="4" id="KW-0274">FAD</keyword>
<accession>A0AAN6XTW0</accession>
<dbReference type="AlphaFoldDB" id="A0AAN6XTW0"/>
<dbReference type="Proteomes" id="UP001301769">
    <property type="component" value="Unassembled WGS sequence"/>
</dbReference>
<feature type="domain" description="FAD dependent oxidoreductase" evidence="7">
    <location>
        <begin position="7"/>
        <end position="405"/>
    </location>
</feature>
<dbReference type="Gene3D" id="3.50.50.60">
    <property type="entry name" value="FAD/NAD(P)-binding domain"/>
    <property type="match status" value="2"/>
</dbReference>
<dbReference type="Gene3D" id="3.30.9.10">
    <property type="entry name" value="D-Amino Acid Oxidase, subunit A, domain 2"/>
    <property type="match status" value="1"/>
</dbReference>
<feature type="compositionally biased region" description="Polar residues" evidence="6">
    <location>
        <begin position="450"/>
        <end position="471"/>
    </location>
</feature>
<dbReference type="GO" id="GO:0050660">
    <property type="term" value="F:flavin adenine dinucleotide binding"/>
    <property type="evidence" value="ECO:0007669"/>
    <property type="project" value="InterPro"/>
</dbReference>
<proteinExistence type="inferred from homology"/>
<evidence type="ECO:0000259" key="7">
    <source>
        <dbReference type="Pfam" id="PF01266"/>
    </source>
</evidence>
<dbReference type="GO" id="GO:0008115">
    <property type="term" value="F:sarcosine oxidase activity"/>
    <property type="evidence" value="ECO:0007669"/>
    <property type="project" value="TreeGrafter"/>
</dbReference>
<evidence type="ECO:0000256" key="3">
    <source>
        <dbReference type="ARBA" id="ARBA00022630"/>
    </source>
</evidence>
<keyword evidence="5" id="KW-0560">Oxidoreductase</keyword>
<dbReference type="SUPFAM" id="SSF51905">
    <property type="entry name" value="FAD/NAD(P)-binding domain"/>
    <property type="match status" value="1"/>
</dbReference>
<dbReference type="InterPro" id="IPR036188">
    <property type="entry name" value="FAD/NAD-bd_sf"/>
</dbReference>
<feature type="region of interest" description="Disordered" evidence="6">
    <location>
        <begin position="429"/>
        <end position="471"/>
    </location>
</feature>
<evidence type="ECO:0000256" key="2">
    <source>
        <dbReference type="ARBA" id="ARBA00010989"/>
    </source>
</evidence>
<organism evidence="8 9">
    <name type="scientific">Rhypophila decipiens</name>
    <dbReference type="NCBI Taxonomy" id="261697"/>
    <lineage>
        <taxon>Eukaryota</taxon>
        <taxon>Fungi</taxon>
        <taxon>Dikarya</taxon>
        <taxon>Ascomycota</taxon>
        <taxon>Pezizomycotina</taxon>
        <taxon>Sordariomycetes</taxon>
        <taxon>Sordariomycetidae</taxon>
        <taxon>Sordariales</taxon>
        <taxon>Naviculisporaceae</taxon>
        <taxon>Rhypophila</taxon>
    </lineage>
</organism>
<evidence type="ECO:0000256" key="1">
    <source>
        <dbReference type="ARBA" id="ARBA00001974"/>
    </source>
</evidence>
<reference evidence="8" key="1">
    <citation type="journal article" date="2023" name="Mol. Phylogenet. Evol.">
        <title>Genome-scale phylogeny and comparative genomics of the fungal order Sordariales.</title>
        <authorList>
            <person name="Hensen N."/>
            <person name="Bonometti L."/>
            <person name="Westerberg I."/>
            <person name="Brannstrom I.O."/>
            <person name="Guillou S."/>
            <person name="Cros-Aarteil S."/>
            <person name="Calhoun S."/>
            <person name="Haridas S."/>
            <person name="Kuo A."/>
            <person name="Mondo S."/>
            <person name="Pangilinan J."/>
            <person name="Riley R."/>
            <person name="LaButti K."/>
            <person name="Andreopoulos B."/>
            <person name="Lipzen A."/>
            <person name="Chen C."/>
            <person name="Yan M."/>
            <person name="Daum C."/>
            <person name="Ng V."/>
            <person name="Clum A."/>
            <person name="Steindorff A."/>
            <person name="Ohm R.A."/>
            <person name="Martin F."/>
            <person name="Silar P."/>
            <person name="Natvig D.O."/>
            <person name="Lalanne C."/>
            <person name="Gautier V."/>
            <person name="Ament-Velasquez S.L."/>
            <person name="Kruys A."/>
            <person name="Hutchinson M.I."/>
            <person name="Powell A.J."/>
            <person name="Barry K."/>
            <person name="Miller A.N."/>
            <person name="Grigoriev I.V."/>
            <person name="Debuchy R."/>
            <person name="Gladieux P."/>
            <person name="Hiltunen Thoren M."/>
            <person name="Johannesson H."/>
        </authorList>
    </citation>
    <scope>NUCLEOTIDE SEQUENCE</scope>
    <source>
        <strain evidence="8">PSN293</strain>
    </source>
</reference>